<evidence type="ECO:0000256" key="1">
    <source>
        <dbReference type="SAM" id="Phobius"/>
    </source>
</evidence>
<dbReference type="AlphaFoldDB" id="Q0BB94"/>
<dbReference type="KEGG" id="bam:Bamb_3023"/>
<proteinExistence type="predicted"/>
<accession>Q0BB94</accession>
<dbReference type="EMBL" id="CP000440">
    <property type="protein sequence ID" value="ABI88579.1"/>
    <property type="molecule type" value="Genomic_DNA"/>
</dbReference>
<keyword evidence="1" id="KW-0812">Transmembrane</keyword>
<sequence>METGPSMLRWLMASFFAVMILTRCWPWLGKLGIGRMPGDVTLTLGGRRYPFPFMSTLVVTMLVSMVARLL</sequence>
<protein>
    <recommendedName>
        <fullName evidence="4">DUF2905 domain-containing protein</fullName>
    </recommendedName>
</protein>
<reference evidence="2" key="1">
    <citation type="submission" date="2009-01" db="EMBL/GenBank/DDBJ databases">
        <title>Complete sequence of Chromosome 1 of Burkholderia cepacia AMMD.</title>
        <authorList>
            <consortium name="US DOE Joint Genome Institute"/>
            <person name="Copeland A."/>
            <person name="Lucas S."/>
            <person name="Lapidus A."/>
            <person name="Barry K."/>
            <person name="Detter J.C."/>
            <person name="Glavina del Rio T."/>
            <person name="Hammon N."/>
            <person name="Israni S."/>
            <person name="Pitluck S."/>
            <person name="Bruce D."/>
            <person name="Chain P."/>
            <person name="Malfatti S."/>
            <person name="Shin M."/>
            <person name="Vergez L."/>
            <person name="Schmutz J."/>
            <person name="Larimer F."/>
            <person name="Land M."/>
            <person name="Hauser L."/>
            <person name="Kyrpides N."/>
            <person name="Kim E."/>
            <person name="Parke J."/>
            <person name="Coenye T."/>
            <person name="Konstantinidis K."/>
            <person name="Ramette A."/>
            <person name="Tiedje J."/>
            <person name="Richardson P."/>
        </authorList>
    </citation>
    <scope>NUCLEOTIDE SEQUENCE [LARGE SCALE GENOMIC DNA]</scope>
    <source>
        <strain evidence="2">AMMD</strain>
    </source>
</reference>
<dbReference type="eggNOG" id="ENOG5033CJ3">
    <property type="taxonomic scope" value="Bacteria"/>
</dbReference>
<name>Q0BB94_BURCM</name>
<keyword evidence="3" id="KW-1185">Reference proteome</keyword>
<dbReference type="Proteomes" id="UP000000662">
    <property type="component" value="Chromosome 1"/>
</dbReference>
<evidence type="ECO:0000313" key="3">
    <source>
        <dbReference type="Proteomes" id="UP000000662"/>
    </source>
</evidence>
<dbReference type="InterPro" id="IPR021320">
    <property type="entry name" value="DUF2905"/>
</dbReference>
<feature type="transmembrane region" description="Helical" evidence="1">
    <location>
        <begin position="7"/>
        <end position="29"/>
    </location>
</feature>
<keyword evidence="1" id="KW-0472">Membrane</keyword>
<feature type="transmembrane region" description="Helical" evidence="1">
    <location>
        <begin position="49"/>
        <end position="67"/>
    </location>
</feature>
<dbReference type="Pfam" id="PF11146">
    <property type="entry name" value="DUF2905"/>
    <property type="match status" value="1"/>
</dbReference>
<keyword evidence="1" id="KW-1133">Transmembrane helix</keyword>
<gene>
    <name evidence="2" type="ordered locus">Bamb_3023</name>
</gene>
<organism evidence="2 3">
    <name type="scientific">Burkholderia ambifaria (strain ATCC BAA-244 / DSM 16087 / CCUG 44356 / LMG 19182 / AMMD)</name>
    <name type="common">Burkholderia cepacia (strain AMMD)</name>
    <dbReference type="NCBI Taxonomy" id="339670"/>
    <lineage>
        <taxon>Bacteria</taxon>
        <taxon>Pseudomonadati</taxon>
        <taxon>Pseudomonadota</taxon>
        <taxon>Betaproteobacteria</taxon>
        <taxon>Burkholderiales</taxon>
        <taxon>Burkholderiaceae</taxon>
        <taxon>Burkholderia</taxon>
        <taxon>Burkholderia cepacia complex</taxon>
    </lineage>
</organism>
<evidence type="ECO:0008006" key="4">
    <source>
        <dbReference type="Google" id="ProtNLM"/>
    </source>
</evidence>
<evidence type="ECO:0000313" key="2">
    <source>
        <dbReference type="EMBL" id="ABI88579.1"/>
    </source>
</evidence>